<sequence>MAEVEDEHTVNKKGQSEYDKEKIKKIWKEDFETLLNETDTEYNAEDVNVTYEDRVITTPTSDEFLKILKGFKNGRAPGSNGICAEMLNEGGERMQEQYYME</sequence>
<gene>
    <name evidence="1" type="ORF">ILUMI_02145</name>
</gene>
<dbReference type="OrthoDB" id="6781925at2759"/>
<dbReference type="EMBL" id="VTPC01000874">
    <property type="protein sequence ID" value="KAF2904048.1"/>
    <property type="molecule type" value="Genomic_DNA"/>
</dbReference>
<reference evidence="1" key="1">
    <citation type="submission" date="2019-08" db="EMBL/GenBank/DDBJ databases">
        <title>The genome of the North American firefly Photinus pyralis.</title>
        <authorList>
            <consortium name="Photinus pyralis genome working group"/>
            <person name="Fallon T.R."/>
            <person name="Sander Lower S.E."/>
            <person name="Weng J.-K."/>
        </authorList>
    </citation>
    <scope>NUCLEOTIDE SEQUENCE</scope>
    <source>
        <strain evidence="1">TRF0915ILg1</strain>
        <tissue evidence="1">Whole body</tissue>
    </source>
</reference>
<protein>
    <submittedName>
        <fullName evidence="1">Uncharacterized protein</fullName>
    </submittedName>
</protein>
<dbReference type="AlphaFoldDB" id="A0A8K0GNH5"/>
<comment type="caution">
    <text evidence="1">The sequence shown here is derived from an EMBL/GenBank/DDBJ whole genome shotgun (WGS) entry which is preliminary data.</text>
</comment>
<keyword evidence="2" id="KW-1185">Reference proteome</keyword>
<evidence type="ECO:0000313" key="1">
    <source>
        <dbReference type="EMBL" id="KAF2904048.1"/>
    </source>
</evidence>
<dbReference type="Proteomes" id="UP000801492">
    <property type="component" value="Unassembled WGS sequence"/>
</dbReference>
<accession>A0A8K0GNH5</accession>
<proteinExistence type="predicted"/>
<name>A0A8K0GNH5_IGNLU</name>
<organism evidence="1 2">
    <name type="scientific">Ignelater luminosus</name>
    <name type="common">Cucubano</name>
    <name type="synonym">Pyrophorus luminosus</name>
    <dbReference type="NCBI Taxonomy" id="2038154"/>
    <lineage>
        <taxon>Eukaryota</taxon>
        <taxon>Metazoa</taxon>
        <taxon>Ecdysozoa</taxon>
        <taxon>Arthropoda</taxon>
        <taxon>Hexapoda</taxon>
        <taxon>Insecta</taxon>
        <taxon>Pterygota</taxon>
        <taxon>Neoptera</taxon>
        <taxon>Endopterygota</taxon>
        <taxon>Coleoptera</taxon>
        <taxon>Polyphaga</taxon>
        <taxon>Elateriformia</taxon>
        <taxon>Elateroidea</taxon>
        <taxon>Elateridae</taxon>
        <taxon>Agrypninae</taxon>
        <taxon>Pyrophorini</taxon>
        <taxon>Ignelater</taxon>
    </lineage>
</organism>
<evidence type="ECO:0000313" key="2">
    <source>
        <dbReference type="Proteomes" id="UP000801492"/>
    </source>
</evidence>